<gene>
    <name evidence="1" type="primary">TPTE2</name>
    <name evidence="1" type="ORF">SPIL2461_LOCUS5290</name>
</gene>
<evidence type="ECO:0000313" key="2">
    <source>
        <dbReference type="Proteomes" id="UP000649617"/>
    </source>
</evidence>
<proteinExistence type="predicted"/>
<dbReference type="Proteomes" id="UP000649617">
    <property type="component" value="Unassembled WGS sequence"/>
</dbReference>
<protein>
    <submittedName>
        <fullName evidence="1">TPTE2 protein</fullName>
    </submittedName>
</protein>
<organism evidence="1 2">
    <name type="scientific">Symbiodinium pilosum</name>
    <name type="common">Dinoflagellate</name>
    <dbReference type="NCBI Taxonomy" id="2952"/>
    <lineage>
        <taxon>Eukaryota</taxon>
        <taxon>Sar</taxon>
        <taxon>Alveolata</taxon>
        <taxon>Dinophyceae</taxon>
        <taxon>Suessiales</taxon>
        <taxon>Symbiodiniaceae</taxon>
        <taxon>Symbiodinium</taxon>
    </lineage>
</organism>
<feature type="non-terminal residue" evidence="1">
    <location>
        <position position="70"/>
    </location>
</feature>
<dbReference type="AlphaFoldDB" id="A0A812M3Q9"/>
<accession>A0A812M3Q9</accession>
<name>A0A812M3Q9_SYMPI</name>
<sequence length="70" mass="8346">KLLWTALPSRWARLQKPWWRCQQKQLVEALSKTCTRNFSLLSAESMLWKWTAWRIAKLRISALACSWLAK</sequence>
<keyword evidence="2" id="KW-1185">Reference proteome</keyword>
<reference evidence="1" key="1">
    <citation type="submission" date="2021-02" db="EMBL/GenBank/DDBJ databases">
        <authorList>
            <person name="Dougan E. K."/>
            <person name="Rhodes N."/>
            <person name="Thang M."/>
            <person name="Chan C."/>
        </authorList>
    </citation>
    <scope>NUCLEOTIDE SEQUENCE</scope>
</reference>
<feature type="non-terminal residue" evidence="1">
    <location>
        <position position="1"/>
    </location>
</feature>
<comment type="caution">
    <text evidence="1">The sequence shown here is derived from an EMBL/GenBank/DDBJ whole genome shotgun (WGS) entry which is preliminary data.</text>
</comment>
<evidence type="ECO:0000313" key="1">
    <source>
        <dbReference type="EMBL" id="CAE7257543.1"/>
    </source>
</evidence>
<dbReference type="EMBL" id="CAJNIZ010007391">
    <property type="protein sequence ID" value="CAE7257543.1"/>
    <property type="molecule type" value="Genomic_DNA"/>
</dbReference>